<reference evidence="2 3" key="1">
    <citation type="submission" date="2020-08" db="EMBL/GenBank/DDBJ databases">
        <title>Genomic Encyclopedia of Type Strains, Phase IV (KMG-IV): sequencing the most valuable type-strain genomes for metagenomic binning, comparative biology and taxonomic classification.</title>
        <authorList>
            <person name="Goeker M."/>
        </authorList>
    </citation>
    <scope>NUCLEOTIDE SEQUENCE [LARGE SCALE GENOMIC DNA]</scope>
    <source>
        <strain evidence="2 3">DSM 29854</strain>
    </source>
</reference>
<sequence length="50" mass="5652">MQLLNHRVKRQSQGKQQTTHCSNGNQQNKESLNRAGQQTTAKEAVDLAFQ</sequence>
<name>A0A839GMS2_9BACT</name>
<dbReference type="RefSeq" id="WP_161947679.1">
    <property type="nucleotide sequence ID" value="NZ_JACJIQ010000005.1"/>
</dbReference>
<feature type="compositionally biased region" description="Polar residues" evidence="1">
    <location>
        <begin position="13"/>
        <end position="41"/>
    </location>
</feature>
<evidence type="ECO:0000256" key="1">
    <source>
        <dbReference type="SAM" id="MobiDB-lite"/>
    </source>
</evidence>
<gene>
    <name evidence="2" type="ORF">FHS90_001553</name>
</gene>
<organism evidence="2 3">
    <name type="scientific">Rufibacter quisquiliarum</name>
    <dbReference type="NCBI Taxonomy" id="1549639"/>
    <lineage>
        <taxon>Bacteria</taxon>
        <taxon>Pseudomonadati</taxon>
        <taxon>Bacteroidota</taxon>
        <taxon>Cytophagia</taxon>
        <taxon>Cytophagales</taxon>
        <taxon>Hymenobacteraceae</taxon>
        <taxon>Rufibacter</taxon>
    </lineage>
</organism>
<feature type="compositionally biased region" description="Basic residues" evidence="1">
    <location>
        <begin position="1"/>
        <end position="12"/>
    </location>
</feature>
<dbReference type="EMBL" id="JACJIQ010000005">
    <property type="protein sequence ID" value="MBA9076845.1"/>
    <property type="molecule type" value="Genomic_DNA"/>
</dbReference>
<accession>A0A839GMS2</accession>
<dbReference type="Proteomes" id="UP000563094">
    <property type="component" value="Unassembled WGS sequence"/>
</dbReference>
<feature type="region of interest" description="Disordered" evidence="1">
    <location>
        <begin position="1"/>
        <end position="50"/>
    </location>
</feature>
<comment type="caution">
    <text evidence="2">The sequence shown here is derived from an EMBL/GenBank/DDBJ whole genome shotgun (WGS) entry which is preliminary data.</text>
</comment>
<evidence type="ECO:0000313" key="2">
    <source>
        <dbReference type="EMBL" id="MBA9076845.1"/>
    </source>
</evidence>
<proteinExistence type="predicted"/>
<protein>
    <submittedName>
        <fullName evidence="2">Uncharacterized protein</fullName>
    </submittedName>
</protein>
<evidence type="ECO:0000313" key="3">
    <source>
        <dbReference type="Proteomes" id="UP000563094"/>
    </source>
</evidence>
<dbReference type="AlphaFoldDB" id="A0A839GMS2"/>
<keyword evidence="3" id="KW-1185">Reference proteome</keyword>